<dbReference type="AlphaFoldDB" id="A0A5J5IE17"/>
<organism evidence="3 4">
    <name type="scientific">Ginsengibacter hankyongi</name>
    <dbReference type="NCBI Taxonomy" id="2607284"/>
    <lineage>
        <taxon>Bacteria</taxon>
        <taxon>Pseudomonadati</taxon>
        <taxon>Bacteroidota</taxon>
        <taxon>Chitinophagia</taxon>
        <taxon>Chitinophagales</taxon>
        <taxon>Chitinophagaceae</taxon>
        <taxon>Ginsengibacter</taxon>
    </lineage>
</organism>
<dbReference type="Pfam" id="PF10099">
    <property type="entry name" value="RskA_C"/>
    <property type="match status" value="1"/>
</dbReference>
<dbReference type="RefSeq" id="WP_150416199.1">
    <property type="nucleotide sequence ID" value="NZ_VYQF01000006.1"/>
</dbReference>
<keyword evidence="1" id="KW-0472">Membrane</keyword>
<dbReference type="EMBL" id="VYQF01000006">
    <property type="protein sequence ID" value="KAA9037271.1"/>
    <property type="molecule type" value="Genomic_DNA"/>
</dbReference>
<accession>A0A5J5IE17</accession>
<dbReference type="PANTHER" id="PTHR37461:SF1">
    <property type="entry name" value="ANTI-SIGMA-K FACTOR RSKA"/>
    <property type="match status" value="1"/>
</dbReference>
<dbReference type="Proteomes" id="UP000326903">
    <property type="component" value="Unassembled WGS sequence"/>
</dbReference>
<gene>
    <name evidence="3" type="ORF">FW778_17745</name>
</gene>
<dbReference type="InterPro" id="IPR051474">
    <property type="entry name" value="Anti-sigma-K/W_factor"/>
</dbReference>
<feature type="transmembrane region" description="Helical" evidence="1">
    <location>
        <begin position="104"/>
        <end position="124"/>
    </location>
</feature>
<proteinExistence type="predicted"/>
<dbReference type="GO" id="GO:0006417">
    <property type="term" value="P:regulation of translation"/>
    <property type="evidence" value="ECO:0007669"/>
    <property type="project" value="TreeGrafter"/>
</dbReference>
<keyword evidence="4" id="KW-1185">Reference proteome</keyword>
<evidence type="ECO:0000313" key="4">
    <source>
        <dbReference type="Proteomes" id="UP000326903"/>
    </source>
</evidence>
<evidence type="ECO:0000259" key="2">
    <source>
        <dbReference type="Pfam" id="PF10099"/>
    </source>
</evidence>
<reference evidence="3 4" key="1">
    <citation type="submission" date="2019-09" db="EMBL/GenBank/DDBJ databases">
        <title>Draft genome sequence of Ginsengibacter sp. BR5-29.</title>
        <authorList>
            <person name="Im W.-T."/>
        </authorList>
    </citation>
    <scope>NUCLEOTIDE SEQUENCE [LARGE SCALE GENOMIC DNA]</scope>
    <source>
        <strain evidence="3 4">BR5-29</strain>
    </source>
</reference>
<keyword evidence="1" id="KW-1133">Transmembrane helix</keyword>
<feature type="domain" description="Anti-sigma K factor RskA C-terminal" evidence="2">
    <location>
        <begin position="104"/>
        <end position="257"/>
    </location>
</feature>
<keyword evidence="1" id="KW-0812">Transmembrane</keyword>
<dbReference type="GO" id="GO:0016989">
    <property type="term" value="F:sigma factor antagonist activity"/>
    <property type="evidence" value="ECO:0007669"/>
    <property type="project" value="TreeGrafter"/>
</dbReference>
<evidence type="ECO:0000256" key="1">
    <source>
        <dbReference type="SAM" id="Phobius"/>
    </source>
</evidence>
<sequence>MNKEGIISSGLLELYAMGLTSAEETRQVEGWVNQYPEIKQELDAIEASLESYAKAHAIVPSSSVKDKIFSHIASEQSADANKIPSIKAAPAPQKVYRIPTYFKVAAAAIIIVLIGSVALNYSYYSKYQSANNELQVAQEKLRQNEQANLAMKTDINVMSDKNSLPVVLKGTPHAPDALAKIYWMKNTGEVYVDPSNLPSAPAGKQYQLWAIIDGKPVDAGMISTKQGIYHIQKMKTFGSAQAFAITLEKAGGSPTPTMDQMYVIAKI</sequence>
<protein>
    <submittedName>
        <fullName evidence="3">Anti-sigma factor</fullName>
    </submittedName>
</protein>
<comment type="caution">
    <text evidence="3">The sequence shown here is derived from an EMBL/GenBank/DDBJ whole genome shotgun (WGS) entry which is preliminary data.</text>
</comment>
<name>A0A5J5IE17_9BACT</name>
<dbReference type="GO" id="GO:0005886">
    <property type="term" value="C:plasma membrane"/>
    <property type="evidence" value="ECO:0007669"/>
    <property type="project" value="InterPro"/>
</dbReference>
<dbReference type="PANTHER" id="PTHR37461">
    <property type="entry name" value="ANTI-SIGMA-K FACTOR RSKA"/>
    <property type="match status" value="1"/>
</dbReference>
<dbReference type="InterPro" id="IPR018764">
    <property type="entry name" value="RskA_C"/>
</dbReference>
<evidence type="ECO:0000313" key="3">
    <source>
        <dbReference type="EMBL" id="KAA9037271.1"/>
    </source>
</evidence>